<keyword evidence="3" id="KW-0812">Transmembrane</keyword>
<evidence type="ECO:0000313" key="5">
    <source>
        <dbReference type="EMBL" id="GAA0901530.1"/>
    </source>
</evidence>
<gene>
    <name evidence="5" type="ORF">GCM10009559_68230</name>
</gene>
<feature type="transmembrane region" description="Helical" evidence="3">
    <location>
        <begin position="70"/>
        <end position="91"/>
    </location>
</feature>
<protein>
    <recommendedName>
        <fullName evidence="4">EamA domain-containing protein</fullName>
    </recommendedName>
</protein>
<feature type="transmembrane region" description="Helical" evidence="3">
    <location>
        <begin position="292"/>
        <end position="310"/>
    </location>
</feature>
<evidence type="ECO:0000256" key="2">
    <source>
        <dbReference type="SAM" id="MobiDB-lite"/>
    </source>
</evidence>
<evidence type="ECO:0000313" key="6">
    <source>
        <dbReference type="Proteomes" id="UP001499967"/>
    </source>
</evidence>
<evidence type="ECO:0000259" key="4">
    <source>
        <dbReference type="Pfam" id="PF00892"/>
    </source>
</evidence>
<dbReference type="PANTHER" id="PTHR22911:SF137">
    <property type="entry name" value="SOLUTE CARRIER FAMILY 35 MEMBER G2-RELATED"/>
    <property type="match status" value="1"/>
</dbReference>
<feature type="transmembrane region" description="Helical" evidence="3">
    <location>
        <begin position="178"/>
        <end position="198"/>
    </location>
</feature>
<keyword evidence="3" id="KW-1133">Transmembrane helix</keyword>
<dbReference type="SUPFAM" id="SSF103481">
    <property type="entry name" value="Multidrug resistance efflux transporter EmrE"/>
    <property type="match status" value="1"/>
</dbReference>
<dbReference type="Proteomes" id="UP001499967">
    <property type="component" value="Unassembled WGS sequence"/>
</dbReference>
<name>A0ABN1ND47_9PSEU</name>
<feature type="transmembrane region" description="Helical" evidence="3">
    <location>
        <begin position="124"/>
        <end position="145"/>
    </location>
</feature>
<dbReference type="InterPro" id="IPR037185">
    <property type="entry name" value="EmrE-like"/>
</dbReference>
<dbReference type="EMBL" id="BAAAHP010000232">
    <property type="protein sequence ID" value="GAA0901530.1"/>
    <property type="molecule type" value="Genomic_DNA"/>
</dbReference>
<reference evidence="5 6" key="1">
    <citation type="journal article" date="2019" name="Int. J. Syst. Evol. Microbiol.">
        <title>The Global Catalogue of Microorganisms (GCM) 10K type strain sequencing project: providing services to taxonomists for standard genome sequencing and annotation.</title>
        <authorList>
            <consortium name="The Broad Institute Genomics Platform"/>
            <consortium name="The Broad Institute Genome Sequencing Center for Infectious Disease"/>
            <person name="Wu L."/>
            <person name="Ma J."/>
        </authorList>
    </citation>
    <scope>NUCLEOTIDE SEQUENCE [LARGE SCALE GENOMIC DNA]</scope>
    <source>
        <strain evidence="5 6">JCM 11117</strain>
    </source>
</reference>
<organism evidence="5 6">
    <name type="scientific">Pseudonocardia zijingensis</name>
    <dbReference type="NCBI Taxonomy" id="153376"/>
    <lineage>
        <taxon>Bacteria</taxon>
        <taxon>Bacillati</taxon>
        <taxon>Actinomycetota</taxon>
        <taxon>Actinomycetes</taxon>
        <taxon>Pseudonocardiales</taxon>
        <taxon>Pseudonocardiaceae</taxon>
        <taxon>Pseudonocardia</taxon>
    </lineage>
</organism>
<feature type="region of interest" description="Disordered" evidence="2">
    <location>
        <begin position="149"/>
        <end position="170"/>
    </location>
</feature>
<feature type="transmembrane region" description="Helical" evidence="3">
    <location>
        <begin position="97"/>
        <end position="117"/>
    </location>
</feature>
<feature type="transmembrane region" description="Helical" evidence="3">
    <location>
        <begin position="266"/>
        <end position="286"/>
    </location>
</feature>
<keyword evidence="3" id="KW-0472">Membrane</keyword>
<feature type="transmembrane region" description="Helical" evidence="3">
    <location>
        <begin position="236"/>
        <end position="259"/>
    </location>
</feature>
<feature type="domain" description="EamA" evidence="4">
    <location>
        <begin position="178"/>
        <end position="308"/>
    </location>
</feature>
<evidence type="ECO:0000256" key="1">
    <source>
        <dbReference type="ARBA" id="ARBA00007362"/>
    </source>
</evidence>
<comment type="similarity">
    <text evidence="1">Belongs to the EamA transporter family.</text>
</comment>
<evidence type="ECO:0000256" key="3">
    <source>
        <dbReference type="SAM" id="Phobius"/>
    </source>
</evidence>
<feature type="domain" description="EamA" evidence="4">
    <location>
        <begin position="13"/>
        <end position="141"/>
    </location>
</feature>
<keyword evidence="6" id="KW-1185">Reference proteome</keyword>
<feature type="transmembrane region" description="Helical" evidence="3">
    <location>
        <begin position="41"/>
        <end position="63"/>
    </location>
</feature>
<dbReference type="PANTHER" id="PTHR22911">
    <property type="entry name" value="ACYL-MALONYL CONDENSING ENZYME-RELATED"/>
    <property type="match status" value="1"/>
</dbReference>
<feature type="transmembrane region" description="Helical" evidence="3">
    <location>
        <begin position="205"/>
        <end position="224"/>
    </location>
</feature>
<dbReference type="Pfam" id="PF00892">
    <property type="entry name" value="EamA"/>
    <property type="match status" value="2"/>
</dbReference>
<dbReference type="InterPro" id="IPR000620">
    <property type="entry name" value="EamA_dom"/>
</dbReference>
<proteinExistence type="inferred from homology"/>
<comment type="caution">
    <text evidence="5">The sequence shown here is derived from an EMBL/GenBank/DDBJ whole genome shotgun (WGS) entry which is preliminary data.</text>
</comment>
<accession>A0ABN1ND47</accession>
<sequence length="311" mass="29609">MAGGGGAVGVAVAALLALLTSVAYGSSDLVAGLAARHARPIAVAFWGHLTGTLVVGTMAWSVAGGPRLGGLVFGLLAGAVAAVGLVLFYGALARGSVSVVAPLAASGAAVPVAVGVARGEVPGVLGWLGLAVAVLGVLVLATAMGAAETAEPNPPCAGARPGCPDEGGARSPRLPPPLAALLAAVAFGSAFVLIDAGGSAATSPLWVAAGLQIGGLLGLLPIALAGSLARLAVPRAALPVLLGAGLLAAGGDVSLAVAFTLGDIGVVSVLASLDSAVSVVLARMVLRERLSLRQAGAVLAVLTGAVLLAAT</sequence>